<gene>
    <name evidence="2" type="ORF">TWF694_006306</name>
</gene>
<feature type="signal peptide" evidence="1">
    <location>
        <begin position="1"/>
        <end position="20"/>
    </location>
</feature>
<dbReference type="AlphaFoldDB" id="A0AAV9XN51"/>
<dbReference type="EMBL" id="JAVHJO010000002">
    <property type="protein sequence ID" value="KAK6542347.1"/>
    <property type="molecule type" value="Genomic_DNA"/>
</dbReference>
<evidence type="ECO:0000313" key="2">
    <source>
        <dbReference type="EMBL" id="KAK6542347.1"/>
    </source>
</evidence>
<protein>
    <submittedName>
        <fullName evidence="2">Uncharacterized protein</fullName>
    </submittedName>
</protein>
<comment type="caution">
    <text evidence="2">The sequence shown here is derived from an EMBL/GenBank/DDBJ whole genome shotgun (WGS) entry which is preliminary data.</text>
</comment>
<reference evidence="2 3" key="1">
    <citation type="submission" date="2019-10" db="EMBL/GenBank/DDBJ databases">
        <authorList>
            <person name="Palmer J.M."/>
        </authorList>
    </citation>
    <scope>NUCLEOTIDE SEQUENCE [LARGE SCALE GENOMIC DNA]</scope>
    <source>
        <strain evidence="2 3">TWF694</strain>
    </source>
</reference>
<organism evidence="2 3">
    <name type="scientific">Orbilia ellipsospora</name>
    <dbReference type="NCBI Taxonomy" id="2528407"/>
    <lineage>
        <taxon>Eukaryota</taxon>
        <taxon>Fungi</taxon>
        <taxon>Dikarya</taxon>
        <taxon>Ascomycota</taxon>
        <taxon>Pezizomycotina</taxon>
        <taxon>Orbiliomycetes</taxon>
        <taxon>Orbiliales</taxon>
        <taxon>Orbiliaceae</taxon>
        <taxon>Orbilia</taxon>
    </lineage>
</organism>
<sequence length="160" mass="16960">MKFNALIIVIGFACITHVQAQYRHIFARACITNNCLRAVRGRAGVGPATTDCSSHLRKTTTITVKANPPTTATTITPTGSIASKPAYASACAGNGYSSACSCIGVRREYAIETAILVPMAHNAVLTLASLVNAFCSTVYQKANSLRQLIRVEEPESVKGI</sequence>
<accession>A0AAV9XN51</accession>
<evidence type="ECO:0000313" key="3">
    <source>
        <dbReference type="Proteomes" id="UP001365542"/>
    </source>
</evidence>
<feature type="chain" id="PRO_5043339810" evidence="1">
    <location>
        <begin position="21"/>
        <end position="160"/>
    </location>
</feature>
<evidence type="ECO:0000256" key="1">
    <source>
        <dbReference type="SAM" id="SignalP"/>
    </source>
</evidence>
<name>A0AAV9XN51_9PEZI</name>
<keyword evidence="1" id="KW-0732">Signal</keyword>
<proteinExistence type="predicted"/>
<keyword evidence="3" id="KW-1185">Reference proteome</keyword>
<dbReference type="Proteomes" id="UP001365542">
    <property type="component" value="Unassembled WGS sequence"/>
</dbReference>